<dbReference type="SUPFAM" id="SSF48225">
    <property type="entry name" value="Seven-hairpin glycosidases"/>
    <property type="match status" value="1"/>
</dbReference>
<accession>A0AAV7GVX0</accession>
<dbReference type="GO" id="GO:0004571">
    <property type="term" value="F:mannosyl-oligosaccharide 1,2-alpha-mannosidase activity"/>
    <property type="evidence" value="ECO:0007669"/>
    <property type="project" value="InterPro"/>
</dbReference>
<name>A0AAV7GVX0_DENCH</name>
<dbReference type="Gene3D" id="1.50.10.10">
    <property type="match status" value="1"/>
</dbReference>
<comment type="caution">
    <text evidence="1">The sequence shown here is derived from an EMBL/GenBank/DDBJ whole genome shotgun (WGS) entry which is preliminary data.</text>
</comment>
<keyword evidence="2" id="KW-1185">Reference proteome</keyword>
<dbReference type="EMBL" id="JAGFBR010000011">
    <property type="protein sequence ID" value="KAH0459722.1"/>
    <property type="molecule type" value="Genomic_DNA"/>
</dbReference>
<dbReference type="InterPro" id="IPR012341">
    <property type="entry name" value="6hp_glycosidase-like_sf"/>
</dbReference>
<gene>
    <name evidence="1" type="ORF">IEQ34_012536</name>
</gene>
<proteinExistence type="predicted"/>
<protein>
    <submittedName>
        <fullName evidence="1">Uncharacterized protein</fullName>
    </submittedName>
</protein>
<organism evidence="1 2">
    <name type="scientific">Dendrobium chrysotoxum</name>
    <name type="common">Orchid</name>
    <dbReference type="NCBI Taxonomy" id="161865"/>
    <lineage>
        <taxon>Eukaryota</taxon>
        <taxon>Viridiplantae</taxon>
        <taxon>Streptophyta</taxon>
        <taxon>Embryophyta</taxon>
        <taxon>Tracheophyta</taxon>
        <taxon>Spermatophyta</taxon>
        <taxon>Magnoliopsida</taxon>
        <taxon>Liliopsida</taxon>
        <taxon>Asparagales</taxon>
        <taxon>Orchidaceae</taxon>
        <taxon>Epidendroideae</taxon>
        <taxon>Malaxideae</taxon>
        <taxon>Dendrobiinae</taxon>
        <taxon>Dendrobium</taxon>
    </lineage>
</organism>
<evidence type="ECO:0000313" key="2">
    <source>
        <dbReference type="Proteomes" id="UP000775213"/>
    </source>
</evidence>
<sequence length="94" mass="10897">MERLTQSVRSGEYPMRDYSVWTPDGSSVWLYLDVIRTPHKIINPINENGKSIDDNIVVCDPLDNERREKVEEAMLHAWNSYEKHACGIHLCNPV</sequence>
<dbReference type="GO" id="GO:0005975">
    <property type="term" value="P:carbohydrate metabolic process"/>
    <property type="evidence" value="ECO:0007669"/>
    <property type="project" value="InterPro"/>
</dbReference>
<reference evidence="1 2" key="1">
    <citation type="journal article" date="2021" name="Hortic Res">
        <title>Chromosome-scale assembly of the Dendrobium chrysotoxum genome enhances the understanding of orchid evolution.</title>
        <authorList>
            <person name="Zhang Y."/>
            <person name="Zhang G.Q."/>
            <person name="Zhang D."/>
            <person name="Liu X.D."/>
            <person name="Xu X.Y."/>
            <person name="Sun W.H."/>
            <person name="Yu X."/>
            <person name="Zhu X."/>
            <person name="Wang Z.W."/>
            <person name="Zhao X."/>
            <person name="Zhong W.Y."/>
            <person name="Chen H."/>
            <person name="Yin W.L."/>
            <person name="Huang T."/>
            <person name="Niu S.C."/>
            <person name="Liu Z.J."/>
        </authorList>
    </citation>
    <scope>NUCLEOTIDE SEQUENCE [LARGE SCALE GENOMIC DNA]</scope>
    <source>
        <strain evidence="1">Lindl</strain>
    </source>
</reference>
<evidence type="ECO:0000313" key="1">
    <source>
        <dbReference type="EMBL" id="KAH0459722.1"/>
    </source>
</evidence>
<dbReference type="GO" id="GO:0016020">
    <property type="term" value="C:membrane"/>
    <property type="evidence" value="ECO:0007669"/>
    <property type="project" value="InterPro"/>
</dbReference>
<dbReference type="InterPro" id="IPR036026">
    <property type="entry name" value="Seven-hairpin_glycosidases"/>
</dbReference>
<dbReference type="GO" id="GO:0005509">
    <property type="term" value="F:calcium ion binding"/>
    <property type="evidence" value="ECO:0007669"/>
    <property type="project" value="InterPro"/>
</dbReference>
<dbReference type="Proteomes" id="UP000775213">
    <property type="component" value="Unassembled WGS sequence"/>
</dbReference>
<dbReference type="AlphaFoldDB" id="A0AAV7GVX0"/>